<name>B0BZJ2_ACAM1</name>
<evidence type="ECO:0000313" key="1">
    <source>
        <dbReference type="EMBL" id="ABW30737.1"/>
    </source>
</evidence>
<dbReference type="KEGG" id="amr:AM1_5792"/>
<accession>B0BZJ2</accession>
<evidence type="ECO:0000313" key="2">
    <source>
        <dbReference type="Proteomes" id="UP000000268"/>
    </source>
</evidence>
<organism evidence="1 2">
    <name type="scientific">Acaryochloris marina (strain MBIC 11017)</name>
    <dbReference type="NCBI Taxonomy" id="329726"/>
    <lineage>
        <taxon>Bacteria</taxon>
        <taxon>Bacillati</taxon>
        <taxon>Cyanobacteriota</taxon>
        <taxon>Cyanophyceae</taxon>
        <taxon>Acaryochloridales</taxon>
        <taxon>Acaryochloridaceae</taxon>
        <taxon>Acaryochloris</taxon>
    </lineage>
</organism>
<dbReference type="AlphaFoldDB" id="B0BZJ2"/>
<dbReference type="HOGENOM" id="CLU_3303000_0_0_3"/>
<dbReference type="EMBL" id="CP000828">
    <property type="protein sequence ID" value="ABW30737.1"/>
    <property type="molecule type" value="Genomic_DNA"/>
</dbReference>
<gene>
    <name evidence="1" type="ordered locus">AM1_5792</name>
</gene>
<reference evidence="1 2" key="1">
    <citation type="journal article" date="2008" name="Proc. Natl. Acad. Sci. U.S.A.">
        <title>Niche adaptation and genome expansion in the chlorophyll d-producing cyanobacterium Acaryochloris marina.</title>
        <authorList>
            <person name="Swingley W.D."/>
            <person name="Chen M."/>
            <person name="Cheung P.C."/>
            <person name="Conrad A.L."/>
            <person name="Dejesa L.C."/>
            <person name="Hao J."/>
            <person name="Honchak B.M."/>
            <person name="Karbach L.E."/>
            <person name="Kurdoglu A."/>
            <person name="Lahiri S."/>
            <person name="Mastrian S.D."/>
            <person name="Miyashita H."/>
            <person name="Page L."/>
            <person name="Ramakrishna P."/>
            <person name="Satoh S."/>
            <person name="Sattley W.M."/>
            <person name="Shimada Y."/>
            <person name="Taylor H.L."/>
            <person name="Tomo T."/>
            <person name="Tsuchiya T."/>
            <person name="Wang Z.T."/>
            <person name="Raymond J."/>
            <person name="Mimuro M."/>
            <person name="Blankenship R.E."/>
            <person name="Touchman J.W."/>
        </authorList>
    </citation>
    <scope>NUCLEOTIDE SEQUENCE [LARGE SCALE GENOMIC DNA]</scope>
    <source>
        <strain evidence="2">MBIC 11017</strain>
    </source>
</reference>
<proteinExistence type="predicted"/>
<dbReference type="Proteomes" id="UP000000268">
    <property type="component" value="Chromosome"/>
</dbReference>
<keyword evidence="2" id="KW-1185">Reference proteome</keyword>
<sequence>MFADKSKFGDVLRYTWLWMFVTQNSAVVCHPLKKLNRHK</sequence>
<protein>
    <submittedName>
        <fullName evidence="1">Uncharacterized protein</fullName>
    </submittedName>
</protein>